<keyword evidence="3" id="KW-0998">Cell outer membrane</keyword>
<evidence type="ECO:0000256" key="2">
    <source>
        <dbReference type="ARBA" id="ARBA00023136"/>
    </source>
</evidence>
<keyword evidence="2 4" id="KW-0472">Membrane</keyword>
<evidence type="ECO:0000313" key="7">
    <source>
        <dbReference type="Proteomes" id="UP000306229"/>
    </source>
</evidence>
<name>A0A5B7TX76_9FLAO</name>
<organism evidence="6 7">
    <name type="scientific">Aureibaculum algae</name>
    <dbReference type="NCBI Taxonomy" id="2584122"/>
    <lineage>
        <taxon>Bacteria</taxon>
        <taxon>Pseudomonadati</taxon>
        <taxon>Bacteroidota</taxon>
        <taxon>Flavobacteriia</taxon>
        <taxon>Flavobacteriales</taxon>
        <taxon>Flavobacteriaceae</taxon>
        <taxon>Aureibaculum</taxon>
    </lineage>
</organism>
<reference evidence="6 7" key="1">
    <citation type="submission" date="2019-05" db="EMBL/GenBank/DDBJ databases">
        <title>Algicella ahnfeltiae gen. nov., sp. nov., a novel marine bacterium of the family Flavobacteriaceae isolated from a red alga.</title>
        <authorList>
            <person name="Nedashkovskaya O.I."/>
            <person name="Kukhlevskiy A.D."/>
            <person name="Kim S.-G."/>
            <person name="Zhukova N.V."/>
            <person name="Mikhailov V.V."/>
        </authorList>
    </citation>
    <scope>NUCLEOTIDE SEQUENCE [LARGE SCALE GENOMIC DNA]</scope>
    <source>
        <strain evidence="6 7">10Alg115</strain>
    </source>
</reference>
<dbReference type="PRINTS" id="PR01021">
    <property type="entry name" value="OMPADOMAIN"/>
</dbReference>
<evidence type="ECO:0000313" key="6">
    <source>
        <dbReference type="EMBL" id="QCX39963.1"/>
    </source>
</evidence>
<dbReference type="InterPro" id="IPR006664">
    <property type="entry name" value="OMP_bac"/>
</dbReference>
<dbReference type="Gene3D" id="3.30.1330.60">
    <property type="entry name" value="OmpA-like domain"/>
    <property type="match status" value="1"/>
</dbReference>
<evidence type="ECO:0000256" key="4">
    <source>
        <dbReference type="PROSITE-ProRule" id="PRU00473"/>
    </source>
</evidence>
<dbReference type="CDD" id="cd07185">
    <property type="entry name" value="OmpA_C-like"/>
    <property type="match status" value="1"/>
</dbReference>
<accession>A0A5B7TX76</accession>
<dbReference type="Proteomes" id="UP000306229">
    <property type="component" value="Chromosome"/>
</dbReference>
<dbReference type="KEGG" id="fbe:FF125_16510"/>
<dbReference type="GO" id="GO:0009279">
    <property type="term" value="C:cell outer membrane"/>
    <property type="evidence" value="ECO:0007669"/>
    <property type="project" value="UniProtKB-SubCell"/>
</dbReference>
<dbReference type="InterPro" id="IPR006665">
    <property type="entry name" value="OmpA-like"/>
</dbReference>
<evidence type="ECO:0000256" key="3">
    <source>
        <dbReference type="ARBA" id="ARBA00023237"/>
    </source>
</evidence>
<dbReference type="PANTHER" id="PTHR30329:SF21">
    <property type="entry name" value="LIPOPROTEIN YIAD-RELATED"/>
    <property type="match status" value="1"/>
</dbReference>
<dbReference type="InterPro" id="IPR050330">
    <property type="entry name" value="Bact_OuterMem_StrucFunc"/>
</dbReference>
<dbReference type="OrthoDB" id="9763897at2"/>
<evidence type="ECO:0000259" key="5">
    <source>
        <dbReference type="PROSITE" id="PS51123"/>
    </source>
</evidence>
<dbReference type="Pfam" id="PF00691">
    <property type="entry name" value="OmpA"/>
    <property type="match status" value="1"/>
</dbReference>
<dbReference type="PROSITE" id="PS51123">
    <property type="entry name" value="OMPA_2"/>
    <property type="match status" value="1"/>
</dbReference>
<sequence length="272" mass="31066">MKKFLAFVLILLFIILAWFSWKWYKKTMLCCDNTVQTETKENVPPLTKPVKYGPLVYNWNSDKPVTNDLWLNKKKEIQSADGEGKILRILGPYYKDETNTTSFENLGLARADAVRQMLSDSIAMSRMEIDSKLILNSEDAKTASFGGTILEWKVRNENIQEVDNKTLIYFPYNSTKKLENENINDYLKNIVEQLKNNEKTIDITGHTDNKGDPGYNMKLGLDRAKTIRSILIKLGIAGERISVGTEGENSPIASNDTEEGMEKNRRVELEIN</sequence>
<dbReference type="InterPro" id="IPR036737">
    <property type="entry name" value="OmpA-like_sf"/>
</dbReference>
<dbReference type="AlphaFoldDB" id="A0A5B7TX76"/>
<dbReference type="EMBL" id="CP040749">
    <property type="protein sequence ID" value="QCX39963.1"/>
    <property type="molecule type" value="Genomic_DNA"/>
</dbReference>
<dbReference type="PANTHER" id="PTHR30329">
    <property type="entry name" value="STATOR ELEMENT OF FLAGELLAR MOTOR COMPLEX"/>
    <property type="match status" value="1"/>
</dbReference>
<gene>
    <name evidence="6" type="ORF">FF125_16510</name>
</gene>
<dbReference type="SUPFAM" id="SSF103088">
    <property type="entry name" value="OmpA-like"/>
    <property type="match status" value="1"/>
</dbReference>
<evidence type="ECO:0000256" key="1">
    <source>
        <dbReference type="ARBA" id="ARBA00004442"/>
    </source>
</evidence>
<proteinExistence type="predicted"/>
<feature type="domain" description="OmpA-like" evidence="5">
    <location>
        <begin position="157"/>
        <end position="272"/>
    </location>
</feature>
<comment type="subcellular location">
    <subcellularLocation>
        <location evidence="1">Cell outer membrane</location>
    </subcellularLocation>
</comment>
<dbReference type="RefSeq" id="WP_138950819.1">
    <property type="nucleotide sequence ID" value="NZ_CP040749.1"/>
</dbReference>
<keyword evidence="7" id="KW-1185">Reference proteome</keyword>
<protein>
    <submittedName>
        <fullName evidence="6">OmpA family protein</fullName>
    </submittedName>
</protein>